<evidence type="ECO:0000313" key="9">
    <source>
        <dbReference type="EMBL" id="RWS18577.1"/>
    </source>
</evidence>
<evidence type="ECO:0000256" key="4">
    <source>
        <dbReference type="ARBA" id="ARBA00037645"/>
    </source>
</evidence>
<dbReference type="EC" id="2.1.1.4" evidence="5"/>
<accession>A0A443RTE5</accession>
<dbReference type="GO" id="GO:0017096">
    <property type="term" value="F:acetylserotonin O-methyltransferase activity"/>
    <property type="evidence" value="ECO:0007669"/>
    <property type="project" value="UniProtKB-EC"/>
</dbReference>
<dbReference type="Pfam" id="PF00891">
    <property type="entry name" value="Methyltransf_2"/>
    <property type="match status" value="1"/>
</dbReference>
<keyword evidence="1 9" id="KW-0489">Methyltransferase</keyword>
<evidence type="ECO:0000256" key="6">
    <source>
        <dbReference type="ARBA" id="ARBA00040730"/>
    </source>
</evidence>
<keyword evidence="3" id="KW-0949">S-adenosyl-L-methionine</keyword>
<dbReference type="VEuPathDB" id="VectorBase:LDEU013463"/>
<dbReference type="PANTHER" id="PTHR43712:SF2">
    <property type="entry name" value="O-METHYLTRANSFERASE CICE"/>
    <property type="match status" value="1"/>
</dbReference>
<organism evidence="9 10">
    <name type="scientific">Leptotrombidium deliense</name>
    <dbReference type="NCBI Taxonomy" id="299467"/>
    <lineage>
        <taxon>Eukaryota</taxon>
        <taxon>Metazoa</taxon>
        <taxon>Ecdysozoa</taxon>
        <taxon>Arthropoda</taxon>
        <taxon>Chelicerata</taxon>
        <taxon>Arachnida</taxon>
        <taxon>Acari</taxon>
        <taxon>Acariformes</taxon>
        <taxon>Trombidiformes</taxon>
        <taxon>Prostigmata</taxon>
        <taxon>Anystina</taxon>
        <taxon>Parasitengona</taxon>
        <taxon>Trombiculoidea</taxon>
        <taxon>Trombiculidae</taxon>
        <taxon>Leptotrombidium</taxon>
    </lineage>
</organism>
<dbReference type="PANTHER" id="PTHR43712">
    <property type="entry name" value="PUTATIVE (AFU_ORTHOLOGUE AFUA_4G14580)-RELATED"/>
    <property type="match status" value="1"/>
</dbReference>
<proteinExistence type="predicted"/>
<keyword evidence="10" id="KW-1185">Reference proteome</keyword>
<gene>
    <name evidence="9" type="ORF">B4U80_12467</name>
</gene>
<dbReference type="GO" id="GO:0032259">
    <property type="term" value="P:methylation"/>
    <property type="evidence" value="ECO:0007669"/>
    <property type="project" value="UniProtKB-KW"/>
</dbReference>
<keyword evidence="2 9" id="KW-0808">Transferase</keyword>
<name>A0A443RTE5_9ACAR</name>
<evidence type="ECO:0000256" key="5">
    <source>
        <dbReference type="ARBA" id="ARBA00039116"/>
    </source>
</evidence>
<dbReference type="STRING" id="299467.A0A443RTE5"/>
<dbReference type="AlphaFoldDB" id="A0A443RTE5"/>
<comment type="function">
    <text evidence="4">Catalyzes the transfer of a methyl group onto N-acetylserotonin, producing melatonin (N-acetyl-5-methoxytryptamine).</text>
</comment>
<evidence type="ECO:0000256" key="2">
    <source>
        <dbReference type="ARBA" id="ARBA00022679"/>
    </source>
</evidence>
<dbReference type="InterPro" id="IPR001077">
    <property type="entry name" value="COMT_C"/>
</dbReference>
<dbReference type="EMBL" id="NCKV01037581">
    <property type="protein sequence ID" value="RWS18577.1"/>
    <property type="molecule type" value="Genomic_DNA"/>
</dbReference>
<protein>
    <recommendedName>
        <fullName evidence="6">Acetylserotonin O-methyltransferase</fullName>
        <ecNumber evidence="5">2.1.1.4</ecNumber>
    </recommendedName>
    <alternativeName>
        <fullName evidence="7">Hydroxyindole O-methyltransferase</fullName>
    </alternativeName>
</protein>
<feature type="non-terminal residue" evidence="9">
    <location>
        <position position="1"/>
    </location>
</feature>
<comment type="caution">
    <text evidence="9">The sequence shown here is derived from an EMBL/GenBank/DDBJ whole genome shotgun (WGS) entry which is preliminary data.</text>
</comment>
<evidence type="ECO:0000256" key="3">
    <source>
        <dbReference type="ARBA" id="ARBA00022691"/>
    </source>
</evidence>
<dbReference type="Gene3D" id="1.10.287.1350">
    <property type="match status" value="1"/>
</dbReference>
<dbReference type="OrthoDB" id="1606438at2759"/>
<reference evidence="9 10" key="1">
    <citation type="journal article" date="2018" name="Gigascience">
        <title>Genomes of trombidid mites reveal novel predicted allergens and laterally-transferred genes associated with secondary metabolism.</title>
        <authorList>
            <person name="Dong X."/>
            <person name="Chaisiri K."/>
            <person name="Xia D."/>
            <person name="Armstrong S.D."/>
            <person name="Fang Y."/>
            <person name="Donnelly M.J."/>
            <person name="Kadowaki T."/>
            <person name="McGarry J.W."/>
            <person name="Darby A.C."/>
            <person name="Makepeace B.L."/>
        </authorList>
    </citation>
    <scope>NUCLEOTIDE SEQUENCE [LARGE SCALE GENOMIC DNA]</scope>
    <source>
        <strain evidence="9">UoL-UT</strain>
    </source>
</reference>
<dbReference type="InterPro" id="IPR016461">
    <property type="entry name" value="COMT-like"/>
</dbReference>
<dbReference type="SUPFAM" id="SSF53335">
    <property type="entry name" value="S-adenosyl-L-methionine-dependent methyltransferases"/>
    <property type="match status" value="1"/>
</dbReference>
<evidence type="ECO:0000259" key="8">
    <source>
        <dbReference type="Pfam" id="PF00891"/>
    </source>
</evidence>
<dbReference type="InterPro" id="IPR029063">
    <property type="entry name" value="SAM-dependent_MTases_sf"/>
</dbReference>
<evidence type="ECO:0000313" key="10">
    <source>
        <dbReference type="Proteomes" id="UP000288716"/>
    </source>
</evidence>
<dbReference type="Gene3D" id="3.40.50.150">
    <property type="entry name" value="Vaccinia Virus protein VP39"/>
    <property type="match status" value="1"/>
</dbReference>
<dbReference type="Proteomes" id="UP000288716">
    <property type="component" value="Unassembled WGS sequence"/>
</dbReference>
<evidence type="ECO:0000256" key="7">
    <source>
        <dbReference type="ARBA" id="ARBA00043054"/>
    </source>
</evidence>
<dbReference type="PROSITE" id="PS51683">
    <property type="entry name" value="SAM_OMT_II"/>
    <property type="match status" value="1"/>
</dbReference>
<sequence length="172" mass="19620">GYDYTRFNHIVDVAGGRGKLLIDILKSSPTTRGTIFDLPSVLEVTKRNIEMSSVKDRCTLVTGDFHDNIPVQGDCYIIKFILHAWNDDDCVNILKNIRKQMKPGCKLLAMEMIRPEESSLVDLIDIYFMSTMNGTVRSKDEYENLYQKSSLQLTRIVNVDPCPVRIMELDLA</sequence>
<evidence type="ECO:0000256" key="1">
    <source>
        <dbReference type="ARBA" id="ARBA00022603"/>
    </source>
</evidence>
<feature type="domain" description="O-methyltransferase C-terminal" evidence="8">
    <location>
        <begin position="2"/>
        <end position="148"/>
    </location>
</feature>